<evidence type="ECO:0000313" key="2">
    <source>
        <dbReference type="EMBL" id="CAF1391855.1"/>
    </source>
</evidence>
<dbReference type="InterPro" id="IPR043502">
    <property type="entry name" value="DNA/RNA_pol_sf"/>
</dbReference>
<dbReference type="Pfam" id="PF14529">
    <property type="entry name" value="Exo_endo_phos_2"/>
    <property type="match status" value="1"/>
</dbReference>
<reference evidence="2" key="1">
    <citation type="submission" date="2021-02" db="EMBL/GenBank/DDBJ databases">
        <authorList>
            <person name="Nowell W R."/>
        </authorList>
    </citation>
    <scope>NUCLEOTIDE SEQUENCE</scope>
</reference>
<feature type="domain" description="Reverse transcriptase" evidence="1">
    <location>
        <begin position="1"/>
        <end position="293"/>
    </location>
</feature>
<dbReference type="InterPro" id="IPR036691">
    <property type="entry name" value="Endo/exonu/phosph_ase_sf"/>
</dbReference>
<protein>
    <recommendedName>
        <fullName evidence="1">Reverse transcriptase domain-containing protein</fullName>
    </recommendedName>
</protein>
<dbReference type="SUPFAM" id="SSF56219">
    <property type="entry name" value="DNase I-like"/>
    <property type="match status" value="1"/>
</dbReference>
<dbReference type="InterPro" id="IPR005135">
    <property type="entry name" value="Endo/exonuclease/phosphatase"/>
</dbReference>
<dbReference type="Gene3D" id="3.60.10.10">
    <property type="entry name" value="Endonuclease/exonuclease/phosphatase"/>
    <property type="match status" value="1"/>
</dbReference>
<dbReference type="InterPro" id="IPR000477">
    <property type="entry name" value="RT_dom"/>
</dbReference>
<sequence length="369" mass="41767">DLNARHQHWGDQVNKTVSKKLYEKIIEYDLEIPNEFGMPTYFDSQGSSSIIDLTLHTEELLLFSPKWSVVKQQLNQTDHELIKINLRDLGCKKSMQLMLQFQKKGLDTEDAQLFLAHPIAKGIDKNQIISAAFLDVSKACNSTDPNLLLTKLKDSGISSTFVSFIRSFCEPRRAYISIENDITSKVKLSSYGIPQGGSLSPVLFNIYIRSIFRPSPNNTILFDYADDLTVTVSGNKSRYNIDYGASVWSATLAKSSLKIIEKIQKQYLSYAVDSFEISSQAMEAECRILPLRLHLKMKRLKKAASIKSKGLFNPLRKIIVKSKSCPLTIMNNEIESSMIVDEKLKMCMNNLELIPRFQPSPPSIISEIK</sequence>
<dbReference type="Proteomes" id="UP000663829">
    <property type="component" value="Unassembled WGS sequence"/>
</dbReference>
<proteinExistence type="predicted"/>
<evidence type="ECO:0000313" key="3">
    <source>
        <dbReference type="EMBL" id="CAF4286365.1"/>
    </source>
</evidence>
<dbReference type="Pfam" id="PF00078">
    <property type="entry name" value="RVT_1"/>
    <property type="match status" value="1"/>
</dbReference>
<dbReference type="AlphaFoldDB" id="A0A815K7D9"/>
<dbReference type="OrthoDB" id="10014409at2759"/>
<dbReference type="GO" id="GO:0003824">
    <property type="term" value="F:catalytic activity"/>
    <property type="evidence" value="ECO:0007669"/>
    <property type="project" value="InterPro"/>
</dbReference>
<dbReference type="Proteomes" id="UP000681722">
    <property type="component" value="Unassembled WGS sequence"/>
</dbReference>
<evidence type="ECO:0000313" key="4">
    <source>
        <dbReference type="Proteomes" id="UP000663829"/>
    </source>
</evidence>
<keyword evidence="4" id="KW-1185">Reference proteome</keyword>
<evidence type="ECO:0000259" key="1">
    <source>
        <dbReference type="PROSITE" id="PS50878"/>
    </source>
</evidence>
<feature type="non-terminal residue" evidence="2">
    <location>
        <position position="369"/>
    </location>
</feature>
<dbReference type="EMBL" id="CAJOBC010082440">
    <property type="protein sequence ID" value="CAF4286365.1"/>
    <property type="molecule type" value="Genomic_DNA"/>
</dbReference>
<dbReference type="SUPFAM" id="SSF56672">
    <property type="entry name" value="DNA/RNA polymerases"/>
    <property type="match status" value="1"/>
</dbReference>
<name>A0A815K7D9_9BILA</name>
<organism evidence="2 4">
    <name type="scientific">Didymodactylos carnosus</name>
    <dbReference type="NCBI Taxonomy" id="1234261"/>
    <lineage>
        <taxon>Eukaryota</taxon>
        <taxon>Metazoa</taxon>
        <taxon>Spiralia</taxon>
        <taxon>Gnathifera</taxon>
        <taxon>Rotifera</taxon>
        <taxon>Eurotatoria</taxon>
        <taxon>Bdelloidea</taxon>
        <taxon>Philodinida</taxon>
        <taxon>Philodinidae</taxon>
        <taxon>Didymodactylos</taxon>
    </lineage>
</organism>
<gene>
    <name evidence="2" type="ORF">GPM918_LOCUS32835</name>
    <name evidence="3" type="ORF">SRO942_LOCUS33508</name>
</gene>
<dbReference type="PANTHER" id="PTHR33332">
    <property type="entry name" value="REVERSE TRANSCRIPTASE DOMAIN-CONTAINING PROTEIN"/>
    <property type="match status" value="1"/>
</dbReference>
<dbReference type="EMBL" id="CAJNOQ010017032">
    <property type="protein sequence ID" value="CAF1391855.1"/>
    <property type="molecule type" value="Genomic_DNA"/>
</dbReference>
<accession>A0A815K7D9</accession>
<dbReference type="PROSITE" id="PS50878">
    <property type="entry name" value="RT_POL"/>
    <property type="match status" value="1"/>
</dbReference>
<comment type="caution">
    <text evidence="2">The sequence shown here is derived from an EMBL/GenBank/DDBJ whole genome shotgun (WGS) entry which is preliminary data.</text>
</comment>